<dbReference type="InterPro" id="IPR024079">
    <property type="entry name" value="MetalloPept_cat_dom_sf"/>
</dbReference>
<evidence type="ECO:0000256" key="4">
    <source>
        <dbReference type="ARBA" id="ARBA00022801"/>
    </source>
</evidence>
<name>A0A913ZUK6_PATMI</name>
<dbReference type="GO" id="GO:0046872">
    <property type="term" value="F:metal ion binding"/>
    <property type="evidence" value="ECO:0007669"/>
    <property type="project" value="UniProtKB-KW"/>
</dbReference>
<dbReference type="Proteomes" id="UP000887568">
    <property type="component" value="Unplaced"/>
</dbReference>
<dbReference type="EnsemblMetazoa" id="XM_038198828.1">
    <property type="protein sequence ID" value="XP_038054756.1"/>
    <property type="gene ID" value="LOC119726972"/>
</dbReference>
<keyword evidence="2" id="KW-0645">Protease</keyword>
<dbReference type="OrthoDB" id="2365600at2759"/>
<comment type="cofactor">
    <cofactor evidence="1">
        <name>Zn(2+)</name>
        <dbReference type="ChEBI" id="CHEBI:29105"/>
    </cofactor>
</comment>
<evidence type="ECO:0000256" key="6">
    <source>
        <dbReference type="ARBA" id="ARBA00023049"/>
    </source>
</evidence>
<protein>
    <recommendedName>
        <fullName evidence="10">Archaemetzincin-2</fullName>
    </recommendedName>
</protein>
<proteinExistence type="predicted"/>
<keyword evidence="9" id="KW-1185">Reference proteome</keyword>
<keyword evidence="5" id="KW-0862">Zinc</keyword>
<evidence type="ECO:0000256" key="1">
    <source>
        <dbReference type="ARBA" id="ARBA00001947"/>
    </source>
</evidence>
<organism evidence="8 9">
    <name type="scientific">Patiria miniata</name>
    <name type="common">Bat star</name>
    <name type="synonym">Asterina miniata</name>
    <dbReference type="NCBI Taxonomy" id="46514"/>
    <lineage>
        <taxon>Eukaryota</taxon>
        <taxon>Metazoa</taxon>
        <taxon>Echinodermata</taxon>
        <taxon>Eleutherozoa</taxon>
        <taxon>Asterozoa</taxon>
        <taxon>Asteroidea</taxon>
        <taxon>Valvatacea</taxon>
        <taxon>Valvatida</taxon>
        <taxon>Asterinidae</taxon>
        <taxon>Patiria</taxon>
    </lineage>
</organism>
<dbReference type="Gene3D" id="3.40.390.10">
    <property type="entry name" value="Collagenase (Catalytic Domain)"/>
    <property type="match status" value="1"/>
</dbReference>
<dbReference type="GeneID" id="119726972"/>
<dbReference type="GO" id="GO:0006508">
    <property type="term" value="P:proteolysis"/>
    <property type="evidence" value="ECO:0007669"/>
    <property type="project" value="UniProtKB-KW"/>
</dbReference>
<evidence type="ECO:0000256" key="3">
    <source>
        <dbReference type="ARBA" id="ARBA00022723"/>
    </source>
</evidence>
<dbReference type="SUPFAM" id="SSF55486">
    <property type="entry name" value="Metalloproteases ('zincins'), catalytic domain"/>
    <property type="match status" value="1"/>
</dbReference>
<reference evidence="8" key="1">
    <citation type="submission" date="2022-11" db="UniProtKB">
        <authorList>
            <consortium name="EnsemblMetazoa"/>
        </authorList>
    </citation>
    <scope>IDENTIFICATION</scope>
</reference>
<evidence type="ECO:0000256" key="7">
    <source>
        <dbReference type="SAM" id="MobiDB-lite"/>
    </source>
</evidence>
<keyword evidence="4" id="KW-0378">Hydrolase</keyword>
<evidence type="ECO:0000256" key="2">
    <source>
        <dbReference type="ARBA" id="ARBA00022670"/>
    </source>
</evidence>
<dbReference type="AlphaFoldDB" id="A0A913ZUK6"/>
<dbReference type="RefSeq" id="XP_038054756.1">
    <property type="nucleotide sequence ID" value="XM_038198828.1"/>
</dbReference>
<accession>A0A913ZUK6</accession>
<dbReference type="PANTHER" id="PTHR15910">
    <property type="entry name" value="ARCHAEMETZINCIN"/>
    <property type="match status" value="1"/>
</dbReference>
<evidence type="ECO:0000256" key="5">
    <source>
        <dbReference type="ARBA" id="ARBA00022833"/>
    </source>
</evidence>
<feature type="region of interest" description="Disordered" evidence="7">
    <location>
        <begin position="48"/>
        <end position="67"/>
    </location>
</feature>
<feature type="compositionally biased region" description="Basic and acidic residues" evidence="7">
    <location>
        <begin position="50"/>
        <end position="64"/>
    </location>
</feature>
<dbReference type="InterPro" id="IPR012962">
    <property type="entry name" value="Pept_M54_archaemetzincn"/>
</dbReference>
<evidence type="ECO:0000313" key="8">
    <source>
        <dbReference type="EnsemblMetazoa" id="XP_038054756.1"/>
    </source>
</evidence>
<dbReference type="CDD" id="cd11375">
    <property type="entry name" value="Peptidase_M54"/>
    <property type="match status" value="1"/>
</dbReference>
<dbReference type="OMA" id="NWNITTR"/>
<dbReference type="Pfam" id="PF07998">
    <property type="entry name" value="Peptidase_M54"/>
    <property type="match status" value="1"/>
</dbReference>
<dbReference type="GO" id="GO:0008237">
    <property type="term" value="F:metallopeptidase activity"/>
    <property type="evidence" value="ECO:0007669"/>
    <property type="project" value="UniProtKB-KW"/>
</dbReference>
<sequence>MFLGCVTSPEGRHRKNVKYLVHDLKPFEEHIRRLFELAAGCLSQEAEAEAESKQSTDASDESRCDPTSALFQHKTPVPMMGRQTYRMWKATLELSTGFVFKSNLLDKPKTLHFFPLEHFPPSVTSGFQVQGYDHLLQYLVHFLQVYFPNLEVILEPLHDVNTDLELISRYHSKTNKKQFLVTDLYAKLHKLTGTQKKDFILGFTWTDLYPKEELNFVLGEASFQHRCAVLSFGRYEPLSYEARDGGCMMEDVDAENENEEESIVVDGDLLWKLLRVATHETSHLFGLNHCVFFECSMNESKSVSEALAQPLVLCPVCLRKMQRFLKFDVLARYRGLLGTCQTLQDAYPSDGLAKTIDWLQRCIEFLS</sequence>
<evidence type="ECO:0008006" key="10">
    <source>
        <dbReference type="Google" id="ProtNLM"/>
    </source>
</evidence>
<dbReference type="PANTHER" id="PTHR15910:SF1">
    <property type="entry name" value="ARCHAEMETZINCIN-2"/>
    <property type="match status" value="1"/>
</dbReference>
<evidence type="ECO:0000313" key="9">
    <source>
        <dbReference type="Proteomes" id="UP000887568"/>
    </source>
</evidence>
<keyword evidence="3" id="KW-0479">Metal-binding</keyword>
<keyword evidence="6" id="KW-0482">Metalloprotease</keyword>